<name>A0A8H4B3B4_GIGMA</name>
<dbReference type="EMBL" id="WTPW01000032">
    <property type="protein sequence ID" value="KAF0556666.1"/>
    <property type="molecule type" value="Genomic_DNA"/>
</dbReference>
<keyword evidence="2" id="KW-0863">Zinc-finger</keyword>
<keyword evidence="6" id="KW-1185">Reference proteome</keyword>
<protein>
    <recommendedName>
        <fullName evidence="4">BED-type domain-containing protein</fullName>
    </recommendedName>
</protein>
<reference evidence="5 6" key="1">
    <citation type="journal article" date="2019" name="Environ. Microbiol.">
        <title>At the nexus of three kingdoms: the genome of the mycorrhizal fungus Gigaspora margarita provides insights into plant, endobacterial and fungal interactions.</title>
        <authorList>
            <person name="Venice F."/>
            <person name="Ghignone S."/>
            <person name="Salvioli di Fossalunga A."/>
            <person name="Amselem J."/>
            <person name="Novero M."/>
            <person name="Xianan X."/>
            <person name="Sedzielewska Toro K."/>
            <person name="Morin E."/>
            <person name="Lipzen A."/>
            <person name="Grigoriev I.V."/>
            <person name="Henrissat B."/>
            <person name="Martin F.M."/>
            <person name="Bonfante P."/>
        </authorList>
    </citation>
    <scope>NUCLEOTIDE SEQUENCE [LARGE SCALE GENOMIC DNA]</scope>
    <source>
        <strain evidence="5 6">BEG34</strain>
    </source>
</reference>
<sequence length="184" mass="21996">MRNIHEIRNYFHNNTLKTRLICNICEANYPIDTNLTNLKNHFAKYHKQEFHLAMNKNKERRKQIKKINYIQHRENEKTKDKNSLTTQNNEISIIQIPKPIQVENFNENDYITEEETIEVSEVGQTLIPLIHSKKRKTYEEEQNVKKQKEKNINIIDNIELTKNCQINIIKDVISISGKCKIFFK</sequence>
<proteinExistence type="predicted"/>
<evidence type="ECO:0000256" key="3">
    <source>
        <dbReference type="ARBA" id="ARBA00022833"/>
    </source>
</evidence>
<accession>A0A8H4B3B4</accession>
<evidence type="ECO:0000256" key="2">
    <source>
        <dbReference type="ARBA" id="ARBA00022771"/>
    </source>
</evidence>
<dbReference type="OrthoDB" id="2459544at2759"/>
<keyword evidence="3" id="KW-0862">Zinc</keyword>
<evidence type="ECO:0000313" key="6">
    <source>
        <dbReference type="Proteomes" id="UP000439903"/>
    </source>
</evidence>
<organism evidence="5 6">
    <name type="scientific">Gigaspora margarita</name>
    <dbReference type="NCBI Taxonomy" id="4874"/>
    <lineage>
        <taxon>Eukaryota</taxon>
        <taxon>Fungi</taxon>
        <taxon>Fungi incertae sedis</taxon>
        <taxon>Mucoromycota</taxon>
        <taxon>Glomeromycotina</taxon>
        <taxon>Glomeromycetes</taxon>
        <taxon>Diversisporales</taxon>
        <taxon>Gigasporaceae</taxon>
        <taxon>Gigaspora</taxon>
    </lineage>
</organism>
<comment type="caution">
    <text evidence="5">The sequence shown here is derived from an EMBL/GenBank/DDBJ whole genome shotgun (WGS) entry which is preliminary data.</text>
</comment>
<feature type="domain" description="BED-type" evidence="4">
    <location>
        <begin position="9"/>
        <end position="47"/>
    </location>
</feature>
<dbReference type="AlphaFoldDB" id="A0A8H4B3B4"/>
<gene>
    <name evidence="5" type="ORF">F8M41_015025</name>
</gene>
<dbReference type="InterPro" id="IPR003656">
    <property type="entry name" value="Znf_BED"/>
</dbReference>
<dbReference type="Proteomes" id="UP000439903">
    <property type="component" value="Unassembled WGS sequence"/>
</dbReference>
<keyword evidence="1" id="KW-0479">Metal-binding</keyword>
<dbReference type="Pfam" id="PF02892">
    <property type="entry name" value="zf-BED"/>
    <property type="match status" value="1"/>
</dbReference>
<dbReference type="GO" id="GO:0008270">
    <property type="term" value="F:zinc ion binding"/>
    <property type="evidence" value="ECO:0007669"/>
    <property type="project" value="UniProtKB-KW"/>
</dbReference>
<evidence type="ECO:0000313" key="5">
    <source>
        <dbReference type="EMBL" id="KAF0556666.1"/>
    </source>
</evidence>
<evidence type="ECO:0000256" key="1">
    <source>
        <dbReference type="ARBA" id="ARBA00022723"/>
    </source>
</evidence>
<evidence type="ECO:0000259" key="4">
    <source>
        <dbReference type="Pfam" id="PF02892"/>
    </source>
</evidence>
<dbReference type="GO" id="GO:0003677">
    <property type="term" value="F:DNA binding"/>
    <property type="evidence" value="ECO:0007669"/>
    <property type="project" value="InterPro"/>
</dbReference>